<dbReference type="Gene3D" id="2.115.10.20">
    <property type="entry name" value="Glycosyl hydrolase domain, family 43"/>
    <property type="match status" value="1"/>
</dbReference>
<evidence type="ECO:0000256" key="1">
    <source>
        <dbReference type="ARBA" id="ARBA00009865"/>
    </source>
</evidence>
<keyword evidence="4 5" id="KW-0326">Glycosidase</keyword>
<dbReference type="Pfam" id="PF04616">
    <property type="entry name" value="Glyco_hydro_43"/>
    <property type="match status" value="1"/>
</dbReference>
<accession>A0ABR4ESE0</accession>
<dbReference type="InterPro" id="IPR023296">
    <property type="entry name" value="Glyco_hydro_beta-prop_sf"/>
</dbReference>
<dbReference type="SUPFAM" id="SSF75005">
    <property type="entry name" value="Arabinanase/levansucrase/invertase"/>
    <property type="match status" value="1"/>
</dbReference>
<dbReference type="InterPro" id="IPR006710">
    <property type="entry name" value="Glyco_hydro_43"/>
</dbReference>
<evidence type="ECO:0000256" key="6">
    <source>
        <dbReference type="SAM" id="MobiDB-lite"/>
    </source>
</evidence>
<dbReference type="CDD" id="cd18820">
    <property type="entry name" value="GH43_LbAraf43-like"/>
    <property type="match status" value="1"/>
</dbReference>
<dbReference type="EMBL" id="JBAWTH010000032">
    <property type="protein sequence ID" value="KAL2285250.1"/>
    <property type="molecule type" value="Genomic_DNA"/>
</dbReference>
<evidence type="ECO:0000313" key="8">
    <source>
        <dbReference type="Proteomes" id="UP001600888"/>
    </source>
</evidence>
<evidence type="ECO:0000256" key="2">
    <source>
        <dbReference type="ARBA" id="ARBA00022729"/>
    </source>
</evidence>
<evidence type="ECO:0000256" key="3">
    <source>
        <dbReference type="ARBA" id="ARBA00022801"/>
    </source>
</evidence>
<feature type="region of interest" description="Disordered" evidence="6">
    <location>
        <begin position="60"/>
        <end position="81"/>
    </location>
</feature>
<comment type="similarity">
    <text evidence="1 5">Belongs to the glycosyl hydrolase 43 family.</text>
</comment>
<keyword evidence="3 5" id="KW-0378">Hydrolase</keyword>
<evidence type="ECO:0000256" key="4">
    <source>
        <dbReference type="ARBA" id="ARBA00023295"/>
    </source>
</evidence>
<proteinExistence type="inferred from homology"/>
<feature type="region of interest" description="Disordered" evidence="6">
    <location>
        <begin position="1"/>
        <end position="38"/>
    </location>
</feature>
<organism evidence="7 8">
    <name type="scientific">Diaporthe vaccinii</name>
    <dbReference type="NCBI Taxonomy" id="105482"/>
    <lineage>
        <taxon>Eukaryota</taxon>
        <taxon>Fungi</taxon>
        <taxon>Dikarya</taxon>
        <taxon>Ascomycota</taxon>
        <taxon>Pezizomycotina</taxon>
        <taxon>Sordariomycetes</taxon>
        <taxon>Sordariomycetidae</taxon>
        <taxon>Diaporthales</taxon>
        <taxon>Diaporthaceae</taxon>
        <taxon>Diaporthe</taxon>
        <taxon>Diaporthe eres species complex</taxon>
    </lineage>
</organism>
<reference evidence="7 8" key="1">
    <citation type="submission" date="2024-03" db="EMBL/GenBank/DDBJ databases">
        <title>A high-quality draft genome sequence of Diaporthe vaccinii, a causative agent of upright dieback and viscid rot disease in cranberry plants.</title>
        <authorList>
            <person name="Sarrasin M."/>
            <person name="Lang B.F."/>
            <person name="Burger G."/>
        </authorList>
    </citation>
    <scope>NUCLEOTIDE SEQUENCE [LARGE SCALE GENOMIC DNA]</scope>
    <source>
        <strain evidence="7 8">IS7</strain>
    </source>
</reference>
<dbReference type="PANTHER" id="PTHR43817">
    <property type="entry name" value="GLYCOSYL HYDROLASE"/>
    <property type="match status" value="1"/>
</dbReference>
<evidence type="ECO:0000313" key="7">
    <source>
        <dbReference type="EMBL" id="KAL2285250.1"/>
    </source>
</evidence>
<comment type="caution">
    <text evidence="7">The sequence shown here is derived from an EMBL/GenBank/DDBJ whole genome shotgun (WGS) entry which is preliminary data.</text>
</comment>
<name>A0ABR4ESE0_9PEZI</name>
<evidence type="ECO:0000256" key="5">
    <source>
        <dbReference type="RuleBase" id="RU361187"/>
    </source>
</evidence>
<dbReference type="Proteomes" id="UP001600888">
    <property type="component" value="Unassembled WGS sequence"/>
</dbReference>
<protein>
    <recommendedName>
        <fullName evidence="9">Alpha-N-arabinofuranosidase 2</fullName>
    </recommendedName>
</protein>
<dbReference type="PANTHER" id="PTHR43817:SF1">
    <property type="entry name" value="HYDROLASE, FAMILY 43, PUTATIVE (AFU_ORTHOLOGUE AFUA_3G01660)-RELATED"/>
    <property type="match status" value="1"/>
</dbReference>
<gene>
    <name evidence="7" type="ORF">FJTKL_08454</name>
</gene>
<keyword evidence="2" id="KW-0732">Signal</keyword>
<evidence type="ECO:0008006" key="9">
    <source>
        <dbReference type="Google" id="ProtNLM"/>
    </source>
</evidence>
<sequence length="458" mass="51488">MRRTTACWDRRSISSKAQPLSPRLTPCRPSEQTDTGNQPVMRFPVLLAVTALHLVQGQSFDPNKAGPQSWDPASVGTNTTTNATYSNPIFTANVGDPYMTRYSADGDEWYLFTYSTNDNITLRRSKALTDNWDNQETRVVFTPDPRGQDAGQPWSTDLWAPEIHNISGKWYIIFSATPDFDNPPPLQDAACPINCPAINHRMFVLESDGPDPWAADFTLKSELNTYDQFAIDGTYFIHNQQIYHIYSCWQEQTSAWPANLCITHMSDPWTVDTNLTDRRMISVPNEPWERVPYGRPDTRLATNEGPQQLINPTTGQNFVVYSAARVNTPFYCLGLLELVGNDPMQYQSWRKHRDGCVFHQNTQASVFGTGHASFTTSPDGSENYIVYHAMTTPEPPADIYRTVRTQKFSWNDDGTPNFPLAENGPFPVPSGQDGQAAVNERSLTGRLGGLWQGKQLVD</sequence>
<keyword evidence="8" id="KW-1185">Reference proteome</keyword>